<name>A0A4R2LD86_9FIRM</name>
<feature type="domain" description="DUF3644" evidence="1">
    <location>
        <begin position="7"/>
        <end position="179"/>
    </location>
</feature>
<protein>
    <submittedName>
        <fullName evidence="3">Uncharacterized protein DUF3644</fullName>
    </submittedName>
</protein>
<dbReference type="EMBL" id="SLXA01000001">
    <property type="protein sequence ID" value="TCO86409.1"/>
    <property type="molecule type" value="Genomic_DNA"/>
</dbReference>
<dbReference type="Pfam" id="PF12358">
    <property type="entry name" value="DUF3644"/>
    <property type="match status" value="1"/>
</dbReference>
<proteinExistence type="predicted"/>
<accession>A0A4R2LD86</accession>
<dbReference type="Proteomes" id="UP000295711">
    <property type="component" value="Unassembled WGS sequence"/>
</dbReference>
<dbReference type="AlphaFoldDB" id="A0A4R2LD86"/>
<dbReference type="RefSeq" id="WP_132087492.1">
    <property type="nucleotide sequence ID" value="NZ_JANKAQ010000002.1"/>
</dbReference>
<organism evidence="3 4">
    <name type="scientific">Frisingicoccus caecimuris</name>
    <dbReference type="NCBI Taxonomy" id="1796636"/>
    <lineage>
        <taxon>Bacteria</taxon>
        <taxon>Bacillati</taxon>
        <taxon>Bacillota</taxon>
        <taxon>Clostridia</taxon>
        <taxon>Lachnospirales</taxon>
        <taxon>Lachnospiraceae</taxon>
        <taxon>Frisingicoccus</taxon>
    </lineage>
</organism>
<comment type="caution">
    <text evidence="3">The sequence shown here is derived from an EMBL/GenBank/DDBJ whole genome shotgun (WGS) entry which is preliminary data.</text>
</comment>
<evidence type="ECO:0000259" key="1">
    <source>
        <dbReference type="Pfam" id="PF12358"/>
    </source>
</evidence>
<dbReference type="InterPro" id="IPR049530">
    <property type="entry name" value="EC042_2821"/>
</dbReference>
<evidence type="ECO:0000259" key="2">
    <source>
        <dbReference type="Pfam" id="PF18740"/>
    </source>
</evidence>
<keyword evidence="4" id="KW-1185">Reference proteome</keyword>
<dbReference type="InterPro" id="IPR022104">
    <property type="entry name" value="DUF3644"/>
</dbReference>
<reference evidence="3 4" key="1">
    <citation type="submission" date="2019-03" db="EMBL/GenBank/DDBJ databases">
        <title>Genomic Encyclopedia of Type Strains, Phase IV (KMG-IV): sequencing the most valuable type-strain genomes for metagenomic binning, comparative biology and taxonomic classification.</title>
        <authorList>
            <person name="Goeker M."/>
        </authorList>
    </citation>
    <scope>NUCLEOTIDE SEQUENCE [LARGE SCALE GENOMIC DNA]</scope>
    <source>
        <strain evidence="3 4">DSM 28559</strain>
    </source>
</reference>
<dbReference type="OrthoDB" id="1398764at2"/>
<feature type="domain" description="EC042-2821-like Restriction Endonuclease-like" evidence="2">
    <location>
        <begin position="228"/>
        <end position="322"/>
    </location>
</feature>
<evidence type="ECO:0000313" key="3">
    <source>
        <dbReference type="EMBL" id="TCO86409.1"/>
    </source>
</evidence>
<dbReference type="Pfam" id="PF18740">
    <property type="entry name" value="EC042_2821"/>
    <property type="match status" value="1"/>
</dbReference>
<evidence type="ECO:0000313" key="4">
    <source>
        <dbReference type="Proteomes" id="UP000295711"/>
    </source>
</evidence>
<sequence>MKKIEDKLLEKSIEAFSMAIELYNKPTIKYRVEGFSLFICNAWELMLKAHMIKSYGESSIYFPDNPGRTLSLENCIQKVFTNNKDPLRLNLEKIIELRNTSTHFITEEYEMVYVPLFQACVLNFNEKMESFHKIDMTKIIPQNFLTLSVSMKALSETEIIAKYPEEIATKMLDMKNNVDAISINNNAKFAIRIDHYHYLTKKKDEATSFVKIDSSADASVKIVRELKDPNNTHKFTAKHCIAIIRDHLNKNNIELFYNGVTTKFNSFHFNNFCRYFGIKCNEKYCYIHRQFSQPQYSYSQQAIDFIIEELAKDPLHILDKIKKIS</sequence>
<gene>
    <name evidence="3" type="ORF">EV212_101196</name>
</gene>